<organism evidence="2 3">
    <name type="scientific">Ruminiclostridium papyrosolvens C7</name>
    <dbReference type="NCBI Taxonomy" id="1330534"/>
    <lineage>
        <taxon>Bacteria</taxon>
        <taxon>Bacillati</taxon>
        <taxon>Bacillota</taxon>
        <taxon>Clostridia</taxon>
        <taxon>Eubacteriales</taxon>
        <taxon>Oscillospiraceae</taxon>
        <taxon>Ruminiclostridium</taxon>
    </lineage>
</organism>
<dbReference type="InterPro" id="IPR016181">
    <property type="entry name" value="Acyl_CoA_acyltransferase"/>
</dbReference>
<dbReference type="GO" id="GO:0016747">
    <property type="term" value="F:acyltransferase activity, transferring groups other than amino-acyl groups"/>
    <property type="evidence" value="ECO:0007669"/>
    <property type="project" value="InterPro"/>
</dbReference>
<comment type="caution">
    <text evidence="2">The sequence shown here is derived from an EMBL/GenBank/DDBJ whole genome shotgun (WGS) entry which is preliminary data.</text>
</comment>
<name>U4QZE4_9FIRM</name>
<proteinExistence type="predicted"/>
<keyword evidence="2" id="KW-0808">Transferase</keyword>
<evidence type="ECO:0000259" key="1">
    <source>
        <dbReference type="PROSITE" id="PS51186"/>
    </source>
</evidence>
<reference evidence="2 3" key="1">
    <citation type="journal article" date="2013" name="Genome Announc.">
        <title>Draft Genome Sequence of the Cellulolytic Bacterium Clostridium papyrosolvens C7 (ATCC 700395).</title>
        <authorList>
            <person name="Zepeda V."/>
            <person name="Dassa B."/>
            <person name="Borovok I."/>
            <person name="Lamed R."/>
            <person name="Bayer E.A."/>
            <person name="Cate J.H."/>
        </authorList>
    </citation>
    <scope>NUCLEOTIDE SEQUENCE [LARGE SCALE GENOMIC DNA]</scope>
    <source>
        <strain evidence="2 3">C7</strain>
    </source>
</reference>
<dbReference type="OrthoDB" id="948250at2"/>
<evidence type="ECO:0000313" key="2">
    <source>
        <dbReference type="EMBL" id="EPR09380.1"/>
    </source>
</evidence>
<dbReference type="RefSeq" id="WP_020816687.1">
    <property type="nucleotide sequence ID" value="NZ_ATAY01000088.1"/>
</dbReference>
<dbReference type="Proteomes" id="UP000016860">
    <property type="component" value="Unassembled WGS sequence"/>
</dbReference>
<dbReference type="PROSITE" id="PS51186">
    <property type="entry name" value="GNAT"/>
    <property type="match status" value="1"/>
</dbReference>
<gene>
    <name evidence="2" type="ORF">L323_16375</name>
</gene>
<evidence type="ECO:0000313" key="3">
    <source>
        <dbReference type="Proteomes" id="UP000016860"/>
    </source>
</evidence>
<dbReference type="InterPro" id="IPR000182">
    <property type="entry name" value="GNAT_dom"/>
</dbReference>
<protein>
    <submittedName>
        <fullName evidence="2">N-acetyltransferase GCN5</fullName>
    </submittedName>
</protein>
<dbReference type="EMBL" id="ATAY01000088">
    <property type="protein sequence ID" value="EPR09380.1"/>
    <property type="molecule type" value="Genomic_DNA"/>
</dbReference>
<dbReference type="CDD" id="cd04301">
    <property type="entry name" value="NAT_SF"/>
    <property type="match status" value="1"/>
</dbReference>
<sequence length="151" mass="17621">MPYNIIKLQPQDYYKCSNIWDMNRNFENAKKWYDELEKGIRIIFVYIENGGFIGEGALVLHNSDPDYTIPGKRVYLSRMIVKAEYRNRGIEGIILDFLINYAKVIGFEEISVGVDIDNIVAKHLYEKKGFTNIIFEGEDELGKYVKILKKI</sequence>
<accession>U4QZE4</accession>
<feature type="domain" description="N-acetyltransferase" evidence="1">
    <location>
        <begin position="3"/>
        <end position="151"/>
    </location>
</feature>
<dbReference type="Pfam" id="PF00583">
    <property type="entry name" value="Acetyltransf_1"/>
    <property type="match status" value="1"/>
</dbReference>
<dbReference type="SUPFAM" id="SSF55729">
    <property type="entry name" value="Acyl-CoA N-acyltransferases (Nat)"/>
    <property type="match status" value="1"/>
</dbReference>
<dbReference type="Gene3D" id="3.40.630.30">
    <property type="match status" value="1"/>
</dbReference>
<dbReference type="PATRIC" id="fig|1330534.3.peg.3245"/>
<dbReference type="AlphaFoldDB" id="U4QZE4"/>